<dbReference type="SUPFAM" id="SSF54768">
    <property type="entry name" value="dsRNA-binding domain-like"/>
    <property type="match status" value="2"/>
</dbReference>
<gene>
    <name evidence="1" type="ORF">GFSPODELE1_LOCUS282</name>
</gene>
<reference evidence="2" key="1">
    <citation type="submission" date="2024-04" db="EMBL/GenBank/DDBJ databases">
        <authorList>
            <person name="Shaw F."/>
            <person name="Minotto A."/>
        </authorList>
    </citation>
    <scope>NUCLEOTIDE SEQUENCE [LARGE SCALE GENOMIC DNA]</scope>
</reference>
<keyword evidence="2" id="KW-1185">Reference proteome</keyword>
<dbReference type="Proteomes" id="UP001497453">
    <property type="component" value="Chromosome 1"/>
</dbReference>
<sequence>MRFALFPQAPSCFCIATVHRMKLLPFIIHMSFTSHQGQYVFMPPTPVKGYLAQINNWAKSPMLHWSIEKIGGTQHAPIFSATPIYNNEYLVMYACTGSSRKKAKQKSEEAMLEDGQPIRWTLRWQIEELENGNSHPIYCAIPIVNGDILMDYANEGHSKKAAQEAAAKAMALSGHC</sequence>
<proteinExistence type="predicted"/>
<evidence type="ECO:0000313" key="2">
    <source>
        <dbReference type="Proteomes" id="UP001497453"/>
    </source>
</evidence>
<accession>A0ABP1CFI2</accession>
<dbReference type="EMBL" id="OZ037944">
    <property type="protein sequence ID" value="CAL1694397.1"/>
    <property type="molecule type" value="Genomic_DNA"/>
</dbReference>
<evidence type="ECO:0000313" key="1">
    <source>
        <dbReference type="EMBL" id="CAL1694397.1"/>
    </source>
</evidence>
<name>A0ABP1CFI2_9APHY</name>
<organism evidence="1 2">
    <name type="scientific">Somion occarium</name>
    <dbReference type="NCBI Taxonomy" id="3059160"/>
    <lineage>
        <taxon>Eukaryota</taxon>
        <taxon>Fungi</taxon>
        <taxon>Dikarya</taxon>
        <taxon>Basidiomycota</taxon>
        <taxon>Agaricomycotina</taxon>
        <taxon>Agaricomycetes</taxon>
        <taxon>Polyporales</taxon>
        <taxon>Cerrenaceae</taxon>
        <taxon>Somion</taxon>
    </lineage>
</organism>
<protein>
    <submittedName>
        <fullName evidence="1">Uncharacterized protein</fullName>
    </submittedName>
</protein>